<dbReference type="InterPro" id="IPR036390">
    <property type="entry name" value="WH_DNA-bd_sf"/>
</dbReference>
<dbReference type="InterPro" id="IPR011335">
    <property type="entry name" value="Restrct_endonuc-II-like"/>
</dbReference>
<feature type="domain" description="DUF234" evidence="2">
    <location>
        <begin position="324"/>
        <end position="421"/>
    </location>
</feature>
<feature type="domain" description="ATPase" evidence="1">
    <location>
        <begin position="2"/>
        <end position="217"/>
    </location>
</feature>
<evidence type="ECO:0000259" key="2">
    <source>
        <dbReference type="Pfam" id="PF03008"/>
    </source>
</evidence>
<dbReference type="PANTHER" id="PTHR34704">
    <property type="entry name" value="ATPASE"/>
    <property type="match status" value="1"/>
</dbReference>
<evidence type="ECO:0000259" key="1">
    <source>
        <dbReference type="Pfam" id="PF01637"/>
    </source>
</evidence>
<keyword evidence="3" id="KW-0547">Nucleotide-binding</keyword>
<comment type="caution">
    <text evidence="3">The sequence shown here is derived from an EMBL/GenBank/DDBJ whole genome shotgun (WGS) entry which is preliminary data.</text>
</comment>
<keyword evidence="3" id="KW-0067">ATP-binding</keyword>
<dbReference type="SUPFAM" id="SSF52980">
    <property type="entry name" value="Restriction endonuclease-like"/>
    <property type="match status" value="1"/>
</dbReference>
<proteinExistence type="predicted"/>
<dbReference type="InterPro" id="IPR027417">
    <property type="entry name" value="P-loop_NTPase"/>
</dbReference>
<name>A0ABS5UVZ5_9BIFI</name>
<evidence type="ECO:0000313" key="3">
    <source>
        <dbReference type="EMBL" id="MBT1175278.1"/>
    </source>
</evidence>
<dbReference type="Pfam" id="PF03008">
    <property type="entry name" value="DUF234"/>
    <property type="match status" value="1"/>
</dbReference>
<dbReference type="PANTHER" id="PTHR34704:SF1">
    <property type="entry name" value="ATPASE"/>
    <property type="match status" value="1"/>
</dbReference>
<keyword evidence="4" id="KW-1185">Reference proteome</keyword>
<gene>
    <name evidence="3" type="ORF">JS530_07165</name>
</gene>
<dbReference type="RefSeq" id="WP_214376500.1">
    <property type="nucleotide sequence ID" value="NZ_JAFEJU010000004.1"/>
</dbReference>
<dbReference type="SUPFAM" id="SSF46785">
    <property type="entry name" value="Winged helix' DNA-binding domain"/>
    <property type="match status" value="1"/>
</dbReference>
<dbReference type="EMBL" id="JAFEJU010000004">
    <property type="protein sequence ID" value="MBT1175278.1"/>
    <property type="molecule type" value="Genomic_DNA"/>
</dbReference>
<reference evidence="3 4" key="1">
    <citation type="journal article" date="2021" name="Environ. Microbiol.">
        <title>Genetic insights into the dark matter of the mammalian gut microbiota through targeted genome reconstruction.</title>
        <authorList>
            <person name="Lugli G.A."/>
            <person name="Alessandri G."/>
            <person name="Milani C."/>
            <person name="Viappiani A."/>
            <person name="Fontana F."/>
            <person name="Tarracchini C."/>
            <person name="Mancabelli L."/>
            <person name="Argentini C."/>
            <person name="Ruiz L."/>
            <person name="Margolles A."/>
            <person name="van Sinderen D."/>
            <person name="Turroni F."/>
            <person name="Ventura M."/>
        </authorList>
    </citation>
    <scope>NUCLEOTIDE SEQUENCE [LARGE SCALE GENOMIC DNA]</scope>
    <source>
        <strain evidence="3 4">LC6</strain>
    </source>
</reference>
<protein>
    <submittedName>
        <fullName evidence="3">ATP-binding protein</fullName>
    </submittedName>
</protein>
<dbReference type="Pfam" id="PF01637">
    <property type="entry name" value="ATPase_2"/>
    <property type="match status" value="1"/>
</dbReference>
<dbReference type="GO" id="GO:0005524">
    <property type="term" value="F:ATP binding"/>
    <property type="evidence" value="ECO:0007669"/>
    <property type="project" value="UniProtKB-KW"/>
</dbReference>
<dbReference type="Gene3D" id="3.40.50.300">
    <property type="entry name" value="P-loop containing nucleotide triphosphate hydrolases"/>
    <property type="match status" value="1"/>
</dbReference>
<sequence>MFVGRDRELATLERRWNSSQFECVIVYGRRRVGKTTLINHFLKGRPAIFFPAIESNMDGNLKTLSNSIAMYRSMVDNAGTVTDDFGDTVASAPVYQDFESALESIFQLARSRRLVFVIDEYPYLAKADRSISSVLQHAIDRHKDDSKLMIILCGSSMSFMERQVLGYTSPLYGRRTAQIKVEPFGYTDVRKFLPRYTPEDAAIAYGLTDGIPQYLRQIDDTMSVRDNVRWNIIDPDCYLFEEPGNLLKQELRSPAEYNSIIQAIASGASRLNTIATSCHMETSSCSTYLRNLIDLGIVHKETPFGEDSPRKTIYRIEDSFFRFWYRFVPANMPLIRSGNGDIAVERIMQSMNDFMGMVFEDMCIQWLWANNASGKLPFLLLDAGRWWGADPKTHSQEEIDIVATGDEPKSMLFCECKWRSVPSSLRQLETLRYRSNLLHAEHCHFMLFSKTGFDDHVIARAKLDDEVTLIDFADM</sequence>
<dbReference type="InterPro" id="IPR011579">
    <property type="entry name" value="ATPase_dom"/>
</dbReference>
<dbReference type="Proteomes" id="UP000711736">
    <property type="component" value="Unassembled WGS sequence"/>
</dbReference>
<organism evidence="3 4">
    <name type="scientific">Bifidobacterium colobi</name>
    <dbReference type="NCBI Taxonomy" id="2809026"/>
    <lineage>
        <taxon>Bacteria</taxon>
        <taxon>Bacillati</taxon>
        <taxon>Actinomycetota</taxon>
        <taxon>Actinomycetes</taxon>
        <taxon>Bifidobacteriales</taxon>
        <taxon>Bifidobacteriaceae</taxon>
        <taxon>Bifidobacterium</taxon>
    </lineage>
</organism>
<evidence type="ECO:0000313" key="4">
    <source>
        <dbReference type="Proteomes" id="UP000711736"/>
    </source>
</evidence>
<dbReference type="InterPro" id="IPR004256">
    <property type="entry name" value="DUF234"/>
</dbReference>
<accession>A0ABS5UVZ5</accession>
<dbReference type="SUPFAM" id="SSF52540">
    <property type="entry name" value="P-loop containing nucleoside triphosphate hydrolases"/>
    <property type="match status" value="1"/>
</dbReference>